<gene>
    <name evidence="2" type="ORF">CCAND93_90034</name>
</gene>
<evidence type="ECO:0000313" key="2">
    <source>
        <dbReference type="EMBL" id="CEN54450.1"/>
    </source>
</evidence>
<dbReference type="EMBL" id="CDOL01000283">
    <property type="protein sequence ID" value="CEN54450.1"/>
    <property type="molecule type" value="Genomic_DNA"/>
</dbReference>
<reference evidence="2 3" key="1">
    <citation type="submission" date="2015-01" db="EMBL/GenBank/DDBJ databases">
        <authorList>
            <person name="Xiang T."/>
            <person name="Song Y."/>
            <person name="Huang L."/>
            <person name="Wang B."/>
            <person name="Wu P."/>
        </authorList>
    </citation>
    <scope>NUCLEOTIDE SEQUENCE [LARGE SCALE GENOMIC DNA]</scope>
    <source>
        <strain evidence="2 3">CcD93</strain>
    </source>
</reference>
<evidence type="ECO:0000256" key="1">
    <source>
        <dbReference type="SAM" id="Coils"/>
    </source>
</evidence>
<dbReference type="Proteomes" id="UP000038200">
    <property type="component" value="Unassembled WGS sequence"/>
</dbReference>
<sequence>MEDFYKRLKEVFDFQNIDNPTKLQKKYGFNNTTATNYMEKGRIPKTEYLLTIKQKFEELDLNWLFTGKGEMLVNKSIESLTSDEKIKFLEEKMLLMEENSNLLKENSELKIANLKLQNEIANLKKVQSDNADKQTA</sequence>
<keyword evidence="1" id="KW-0175">Coiled coil</keyword>
<dbReference type="InterPro" id="IPR010982">
    <property type="entry name" value="Lambda_DNA-bd_dom_sf"/>
</dbReference>
<feature type="coiled-coil region" evidence="1">
    <location>
        <begin position="86"/>
        <end position="129"/>
    </location>
</feature>
<protein>
    <submittedName>
        <fullName evidence="2">Uncharacterized protein</fullName>
    </submittedName>
</protein>
<dbReference type="OrthoDB" id="3831186at2"/>
<evidence type="ECO:0000313" key="3">
    <source>
        <dbReference type="Proteomes" id="UP000038200"/>
    </source>
</evidence>
<organism evidence="2 3">
    <name type="scientific">Capnocytophaga canis</name>
    <dbReference type="NCBI Taxonomy" id="1848903"/>
    <lineage>
        <taxon>Bacteria</taxon>
        <taxon>Pseudomonadati</taxon>
        <taxon>Bacteroidota</taxon>
        <taxon>Flavobacteriia</taxon>
        <taxon>Flavobacteriales</taxon>
        <taxon>Flavobacteriaceae</taxon>
        <taxon>Capnocytophaga</taxon>
    </lineage>
</organism>
<proteinExistence type="predicted"/>
<dbReference type="Gene3D" id="1.10.260.40">
    <property type="entry name" value="lambda repressor-like DNA-binding domains"/>
    <property type="match status" value="1"/>
</dbReference>
<name>A0A0B7IRJ2_9FLAO</name>
<dbReference type="AlphaFoldDB" id="A0A0B7IRJ2"/>
<accession>A0A0B7IRJ2</accession>
<dbReference type="GO" id="GO:0003677">
    <property type="term" value="F:DNA binding"/>
    <property type="evidence" value="ECO:0007669"/>
    <property type="project" value="InterPro"/>
</dbReference>
<dbReference type="RefSeq" id="WP_042010182.1">
    <property type="nucleotide sequence ID" value="NZ_CDOL01000283.1"/>
</dbReference>